<evidence type="ECO:0000313" key="3">
    <source>
        <dbReference type="EMBL" id="RPB00201.1"/>
    </source>
</evidence>
<evidence type="ECO:0000256" key="2">
    <source>
        <dbReference type="SAM" id="Phobius"/>
    </source>
</evidence>
<dbReference type="OrthoDB" id="5475932at2759"/>
<organism evidence="3 4">
    <name type="scientific">Choiromyces venosus 120613-1</name>
    <dbReference type="NCBI Taxonomy" id="1336337"/>
    <lineage>
        <taxon>Eukaryota</taxon>
        <taxon>Fungi</taxon>
        <taxon>Dikarya</taxon>
        <taxon>Ascomycota</taxon>
        <taxon>Pezizomycotina</taxon>
        <taxon>Pezizomycetes</taxon>
        <taxon>Pezizales</taxon>
        <taxon>Tuberaceae</taxon>
        <taxon>Choiromyces</taxon>
    </lineage>
</organism>
<dbReference type="AlphaFoldDB" id="A0A3N4JVM5"/>
<feature type="transmembrane region" description="Helical" evidence="2">
    <location>
        <begin position="51"/>
        <end position="72"/>
    </location>
</feature>
<sequence>SISVSAGGDLPLAELSGLPQPTSDLPPMLSLSARKLDTHSYNTQLSLTIPINWYLIIASFVCLLAIFVYTLSSSSKLCSFYR</sequence>
<protein>
    <submittedName>
        <fullName evidence="3">Uncharacterized protein</fullName>
    </submittedName>
</protein>
<keyword evidence="2" id="KW-1133">Transmembrane helix</keyword>
<evidence type="ECO:0000313" key="4">
    <source>
        <dbReference type="Proteomes" id="UP000276215"/>
    </source>
</evidence>
<reference evidence="3 4" key="1">
    <citation type="journal article" date="2018" name="Nat. Ecol. Evol.">
        <title>Pezizomycetes genomes reveal the molecular basis of ectomycorrhizal truffle lifestyle.</title>
        <authorList>
            <person name="Murat C."/>
            <person name="Payen T."/>
            <person name="Noel B."/>
            <person name="Kuo A."/>
            <person name="Morin E."/>
            <person name="Chen J."/>
            <person name="Kohler A."/>
            <person name="Krizsan K."/>
            <person name="Balestrini R."/>
            <person name="Da Silva C."/>
            <person name="Montanini B."/>
            <person name="Hainaut M."/>
            <person name="Levati E."/>
            <person name="Barry K.W."/>
            <person name="Belfiori B."/>
            <person name="Cichocki N."/>
            <person name="Clum A."/>
            <person name="Dockter R.B."/>
            <person name="Fauchery L."/>
            <person name="Guy J."/>
            <person name="Iotti M."/>
            <person name="Le Tacon F."/>
            <person name="Lindquist E.A."/>
            <person name="Lipzen A."/>
            <person name="Malagnac F."/>
            <person name="Mello A."/>
            <person name="Molinier V."/>
            <person name="Miyauchi S."/>
            <person name="Poulain J."/>
            <person name="Riccioni C."/>
            <person name="Rubini A."/>
            <person name="Sitrit Y."/>
            <person name="Splivallo R."/>
            <person name="Traeger S."/>
            <person name="Wang M."/>
            <person name="Zifcakova L."/>
            <person name="Wipf D."/>
            <person name="Zambonelli A."/>
            <person name="Paolocci F."/>
            <person name="Nowrousian M."/>
            <person name="Ottonello S."/>
            <person name="Baldrian P."/>
            <person name="Spatafora J.W."/>
            <person name="Henrissat B."/>
            <person name="Nagy L.G."/>
            <person name="Aury J.M."/>
            <person name="Wincker P."/>
            <person name="Grigoriev I.V."/>
            <person name="Bonfante P."/>
            <person name="Martin F.M."/>
        </authorList>
    </citation>
    <scope>NUCLEOTIDE SEQUENCE [LARGE SCALE GENOMIC DNA]</scope>
    <source>
        <strain evidence="3 4">120613-1</strain>
    </source>
</reference>
<name>A0A3N4JVM5_9PEZI</name>
<evidence type="ECO:0000256" key="1">
    <source>
        <dbReference type="SAM" id="MobiDB-lite"/>
    </source>
</evidence>
<proteinExistence type="predicted"/>
<accession>A0A3N4JVM5</accession>
<keyword evidence="2" id="KW-0472">Membrane</keyword>
<feature type="region of interest" description="Disordered" evidence="1">
    <location>
        <begin position="1"/>
        <end position="26"/>
    </location>
</feature>
<feature type="non-terminal residue" evidence="3">
    <location>
        <position position="82"/>
    </location>
</feature>
<dbReference type="Proteomes" id="UP000276215">
    <property type="component" value="Unassembled WGS sequence"/>
</dbReference>
<keyword evidence="2" id="KW-0812">Transmembrane</keyword>
<feature type="non-terminal residue" evidence="3">
    <location>
        <position position="1"/>
    </location>
</feature>
<dbReference type="EMBL" id="ML120382">
    <property type="protein sequence ID" value="RPB00201.1"/>
    <property type="molecule type" value="Genomic_DNA"/>
</dbReference>
<gene>
    <name evidence="3" type="ORF">L873DRAFT_1654730</name>
</gene>
<keyword evidence="4" id="KW-1185">Reference proteome</keyword>